<dbReference type="PANTHER" id="PTHR11895">
    <property type="entry name" value="TRANSAMIDASE"/>
    <property type="match status" value="1"/>
</dbReference>
<dbReference type="InterPro" id="IPR023631">
    <property type="entry name" value="Amidase_dom"/>
</dbReference>
<dbReference type="Gene3D" id="3.90.1300.10">
    <property type="entry name" value="Amidase signature (AS) domain"/>
    <property type="match status" value="1"/>
</dbReference>
<dbReference type="EMBL" id="ASXJ01000353">
    <property type="protein sequence ID" value="ERL99897.1"/>
    <property type="molecule type" value="Genomic_DNA"/>
</dbReference>
<proteinExistence type="inferred from homology"/>
<evidence type="ECO:0000313" key="4">
    <source>
        <dbReference type="Proteomes" id="UP000016842"/>
    </source>
</evidence>
<accession>U4V4C9</accession>
<protein>
    <submittedName>
        <fullName evidence="3">6-aminohexanoate-cyclic-dimer hydrolase</fullName>
    </submittedName>
</protein>
<dbReference type="PATRIC" id="fig|1337887.3.peg.5099"/>
<dbReference type="SUPFAM" id="SSF75304">
    <property type="entry name" value="Amidase signature (AS) enzymes"/>
    <property type="match status" value="1"/>
</dbReference>
<reference evidence="3 4" key="1">
    <citation type="journal article" date="2014" name="FEMS Microbiol. Lett.">
        <title>Genome sequencing analysis reveals virulence-related gene content of Ochrobactrum intermedium strain 229E, a urease-positive strain isolated from the human gastric niche.</title>
        <authorList>
            <person name="Kulkarni G.J."/>
            <person name="Shetty S."/>
            <person name="Dharne M.S."/>
            <person name="Shouche Y.S."/>
        </authorList>
    </citation>
    <scope>NUCLEOTIDE SEQUENCE [LARGE SCALE GENOMIC DNA]</scope>
    <source>
        <strain evidence="3 4">229E</strain>
    </source>
</reference>
<dbReference type="Proteomes" id="UP000016842">
    <property type="component" value="Unassembled WGS sequence"/>
</dbReference>
<comment type="similarity">
    <text evidence="1">Belongs to the amidase family.</text>
</comment>
<dbReference type="Pfam" id="PF01425">
    <property type="entry name" value="Amidase"/>
    <property type="match status" value="1"/>
</dbReference>
<feature type="domain" description="Amidase" evidence="2">
    <location>
        <begin position="29"/>
        <end position="458"/>
    </location>
</feature>
<dbReference type="GO" id="GO:0016787">
    <property type="term" value="F:hydrolase activity"/>
    <property type="evidence" value="ECO:0007669"/>
    <property type="project" value="UniProtKB-KW"/>
</dbReference>
<dbReference type="InterPro" id="IPR000120">
    <property type="entry name" value="Amidase"/>
</dbReference>
<evidence type="ECO:0000256" key="1">
    <source>
        <dbReference type="ARBA" id="ARBA00009199"/>
    </source>
</evidence>
<evidence type="ECO:0000259" key="2">
    <source>
        <dbReference type="Pfam" id="PF01425"/>
    </source>
</evidence>
<sequence>MTSTSFDYTRTDAVGLGEAIRAKILSPHEAVHEAFAAIDRCNPKLNAVIHEMRDQAEEQLKSLPAGPLSGVPVLLKDDCPSYAGAAMSFGCRAAEGNISQRDHELVKRYKSAGLVVVGKTNLPEFSCNIATESSLHGPALNPWNVTRSIGGSSGGAAAAVAARMVPVAYGNDGAGSIRIPPAFCGGLFGLRPSRGRVPCGPVSTENWGGMVSHHVLTRSVRDSAMMLDLTDALEPGSLYAAPPAKTDLFVNSVKMAPRKLRIGVWQKSDLRRDVDEQTVAALEATIALCKQLGHSIVRVKPDFDGVQLADAVQKLIAVYTAIEVTDVATTMAKPANDLYFEPSNLGLAAYGNGLTATEVIQARLTANGTARSFGRLFEECDVVLSPVMPVGSFPLGMLDVRSPDWKGFARQFLELTTFTHPVNAAGLPAMSVPLHETSDGLPIGSQFIAPYGGAENLLFELAGQLEAMCPWSDRIPAVHA</sequence>
<evidence type="ECO:0000313" key="3">
    <source>
        <dbReference type="EMBL" id="ERL99897.1"/>
    </source>
</evidence>
<dbReference type="PANTHER" id="PTHR11895:SF7">
    <property type="entry name" value="GLUTAMYL-TRNA(GLN) AMIDOTRANSFERASE SUBUNIT A, MITOCHONDRIAL"/>
    <property type="match status" value="1"/>
</dbReference>
<keyword evidence="3" id="KW-0378">Hydrolase</keyword>
<organism evidence="3 4">
    <name type="scientific">Brucella intermedia 229E</name>
    <dbReference type="NCBI Taxonomy" id="1337887"/>
    <lineage>
        <taxon>Bacteria</taxon>
        <taxon>Pseudomonadati</taxon>
        <taxon>Pseudomonadota</taxon>
        <taxon>Alphaproteobacteria</taxon>
        <taxon>Hyphomicrobiales</taxon>
        <taxon>Brucellaceae</taxon>
        <taxon>Brucella/Ochrobactrum group</taxon>
        <taxon>Brucella</taxon>
    </lineage>
</organism>
<gene>
    <name evidence="3" type="ORF">Q644_08305</name>
</gene>
<name>U4V4C9_9HYPH</name>
<dbReference type="InterPro" id="IPR036928">
    <property type="entry name" value="AS_sf"/>
</dbReference>
<comment type="caution">
    <text evidence="3">The sequence shown here is derived from an EMBL/GenBank/DDBJ whole genome shotgun (WGS) entry which is preliminary data.</text>
</comment>
<dbReference type="AlphaFoldDB" id="U4V4C9"/>